<proteinExistence type="predicted"/>
<dbReference type="PROSITE" id="PS00678">
    <property type="entry name" value="WD_REPEATS_1"/>
    <property type="match status" value="2"/>
</dbReference>
<dbReference type="GO" id="GO:0005634">
    <property type="term" value="C:nucleus"/>
    <property type="evidence" value="ECO:0007669"/>
    <property type="project" value="TreeGrafter"/>
</dbReference>
<evidence type="ECO:0000256" key="5">
    <source>
        <dbReference type="SAM" id="MobiDB-lite"/>
    </source>
</evidence>
<feature type="region of interest" description="Disordered" evidence="5">
    <location>
        <begin position="295"/>
        <end position="335"/>
    </location>
</feature>
<dbReference type="GO" id="GO:0006364">
    <property type="term" value="P:rRNA processing"/>
    <property type="evidence" value="ECO:0007669"/>
    <property type="project" value="InterPro"/>
</dbReference>
<feature type="repeat" description="WD" evidence="4">
    <location>
        <begin position="485"/>
        <end position="527"/>
    </location>
</feature>
<protein>
    <submittedName>
        <fullName evidence="6">Uncharacterized protein</fullName>
    </submittedName>
</protein>
<feature type="compositionally biased region" description="Acidic residues" evidence="5">
    <location>
        <begin position="63"/>
        <end position="106"/>
    </location>
</feature>
<feature type="region of interest" description="Disordered" evidence="5">
    <location>
        <begin position="57"/>
        <end position="110"/>
    </location>
</feature>
<dbReference type="InterPro" id="IPR001680">
    <property type="entry name" value="WD40_rpt"/>
</dbReference>
<comment type="caution">
    <text evidence="6">The sequence shown here is derived from an EMBL/GenBank/DDBJ whole genome shotgun (WGS) entry which is preliminary data.</text>
</comment>
<dbReference type="InterPro" id="IPR015943">
    <property type="entry name" value="WD40/YVTN_repeat-like_dom_sf"/>
</dbReference>
<dbReference type="InterPro" id="IPR020472">
    <property type="entry name" value="WD40_PAC1"/>
</dbReference>
<dbReference type="Proteomes" id="UP000237144">
    <property type="component" value="Unassembled WGS sequence"/>
</dbReference>
<keyword evidence="3" id="KW-0677">Repeat</keyword>
<feature type="repeat" description="WD" evidence="4">
    <location>
        <begin position="388"/>
        <end position="421"/>
    </location>
</feature>
<feature type="region of interest" description="Disordered" evidence="5">
    <location>
        <begin position="124"/>
        <end position="144"/>
    </location>
</feature>
<dbReference type="PANTHER" id="PTHR14091">
    <property type="entry name" value="PERIODIC TRYPTOPHAN PROTEIN 1"/>
    <property type="match status" value="1"/>
</dbReference>
<evidence type="ECO:0000256" key="3">
    <source>
        <dbReference type="ARBA" id="ARBA00022737"/>
    </source>
</evidence>
<dbReference type="STRING" id="741276.A0A2S5BIP7"/>
<keyword evidence="7" id="KW-1185">Reference proteome</keyword>
<dbReference type="PROSITE" id="PS50294">
    <property type="entry name" value="WD_REPEATS_REGION"/>
    <property type="match status" value="2"/>
</dbReference>
<dbReference type="SMART" id="SM00320">
    <property type="entry name" value="WD40"/>
    <property type="match status" value="4"/>
</dbReference>
<dbReference type="Pfam" id="PF00400">
    <property type="entry name" value="WD40"/>
    <property type="match status" value="3"/>
</dbReference>
<accession>A0A2S5BIP7</accession>
<evidence type="ECO:0000313" key="7">
    <source>
        <dbReference type="Proteomes" id="UP000237144"/>
    </source>
</evidence>
<keyword evidence="1" id="KW-0597">Phosphoprotein</keyword>
<gene>
    <name evidence="6" type="ORF">BMF94_0241</name>
</gene>
<dbReference type="InterPro" id="IPR044285">
    <property type="entry name" value="PWP1"/>
</dbReference>
<feature type="compositionally biased region" description="Basic residues" evidence="5">
    <location>
        <begin position="325"/>
        <end position="335"/>
    </location>
</feature>
<dbReference type="SUPFAM" id="SSF50978">
    <property type="entry name" value="WD40 repeat-like"/>
    <property type="match status" value="1"/>
</dbReference>
<dbReference type="OrthoDB" id="270624at2759"/>
<dbReference type="Gene3D" id="2.130.10.10">
    <property type="entry name" value="YVTN repeat-like/Quinoprotein amine dehydrogenase"/>
    <property type="match status" value="2"/>
</dbReference>
<organism evidence="6 7">
    <name type="scientific">Rhodotorula taiwanensis</name>
    <dbReference type="NCBI Taxonomy" id="741276"/>
    <lineage>
        <taxon>Eukaryota</taxon>
        <taxon>Fungi</taxon>
        <taxon>Dikarya</taxon>
        <taxon>Basidiomycota</taxon>
        <taxon>Pucciniomycotina</taxon>
        <taxon>Microbotryomycetes</taxon>
        <taxon>Sporidiobolales</taxon>
        <taxon>Sporidiobolaceae</taxon>
        <taxon>Rhodotorula</taxon>
    </lineage>
</organism>
<dbReference type="PROSITE" id="PS50082">
    <property type="entry name" value="WD_REPEATS_2"/>
    <property type="match status" value="3"/>
</dbReference>
<evidence type="ECO:0000256" key="2">
    <source>
        <dbReference type="ARBA" id="ARBA00022574"/>
    </source>
</evidence>
<dbReference type="InterPro" id="IPR019775">
    <property type="entry name" value="WD40_repeat_CS"/>
</dbReference>
<sequence>MTSLISSLSWIPRGAAAQHPTKYAVDESELARIQSLAKGQLDAAKLELEIAQMMEKDGVGLGDADDDGENGDADWEDDEENGNGDDAEMQVEGDAIMEEEDEDDADAATTAAAAAAKRIKAAAKGNEAGVKSSNGATAGGDDDDLAAYNLDDYDKEESRGAAMGAFSNIKGLTYYGDNADDPYITLEAKQEDEELEREELEIRPTDNLIVAAKTEDDVSQLEVYVYDEAEENLYVHHDLLLPAMPLCLEWLDFCPGRTGDDAESQKGNFVAVGTFDPEIEIWSLDVVDGLYPDAILGPPPKDPNAPQPPAPSITESVAVTDSSGKKKKKKKAKKPKVVANADYHVDSILSLSWNRSHRNLLASASADKTIKLWDLARPTSSPALRSFDTLHADKVQSVMWNPKEPTVLLSGAWDGTVRVFDSRAPDAGVGTKVDSDVECLRWDPWEPASFLVSMDNGTVQSYDSRMLSTAAEPASVKRSKALWTLSAHDSSVSSLDINPLVKGFIVTGGTDNMVKVWNIDEQEGGKRNISLVTARDLGVGKVFSASFCPDDPTTLAVAGSKANLQIWDTATNPGVRSVFGDRLRALGKDLSKSGAGIIGLADDNEGDFSSDEEEP</sequence>
<dbReference type="PRINTS" id="PR00320">
    <property type="entry name" value="GPROTEINBRPT"/>
</dbReference>
<name>A0A2S5BIP7_9BASI</name>
<dbReference type="EMBL" id="PJQD01000002">
    <property type="protein sequence ID" value="POY76649.1"/>
    <property type="molecule type" value="Genomic_DNA"/>
</dbReference>
<dbReference type="InterPro" id="IPR036322">
    <property type="entry name" value="WD40_repeat_dom_sf"/>
</dbReference>
<evidence type="ECO:0000256" key="1">
    <source>
        <dbReference type="ARBA" id="ARBA00022553"/>
    </source>
</evidence>
<feature type="compositionally biased region" description="Pro residues" evidence="5">
    <location>
        <begin position="297"/>
        <end position="311"/>
    </location>
</feature>
<feature type="compositionally biased region" description="Polar residues" evidence="5">
    <location>
        <begin position="313"/>
        <end position="322"/>
    </location>
</feature>
<dbReference type="PANTHER" id="PTHR14091:SF0">
    <property type="entry name" value="PERIODIC TRYPTOPHAN PROTEIN 1 HOMOLOG"/>
    <property type="match status" value="1"/>
</dbReference>
<dbReference type="AlphaFoldDB" id="A0A2S5BIP7"/>
<feature type="repeat" description="WD" evidence="4">
    <location>
        <begin position="341"/>
        <end position="375"/>
    </location>
</feature>
<reference evidence="6 7" key="1">
    <citation type="journal article" date="2018" name="Front. Microbiol.">
        <title>Prospects for Fungal Bioremediation of Acidic Radioactive Waste Sites: Characterization and Genome Sequence of Rhodotorula taiwanensis MD1149.</title>
        <authorList>
            <person name="Tkavc R."/>
            <person name="Matrosova V.Y."/>
            <person name="Grichenko O.E."/>
            <person name="Gostincar C."/>
            <person name="Volpe R.P."/>
            <person name="Klimenkova P."/>
            <person name="Gaidamakova E.K."/>
            <person name="Zhou C.E."/>
            <person name="Stewart B.J."/>
            <person name="Lyman M.G."/>
            <person name="Malfatti S.A."/>
            <person name="Rubinfeld B."/>
            <person name="Courtot M."/>
            <person name="Singh J."/>
            <person name="Dalgard C.L."/>
            <person name="Hamilton T."/>
            <person name="Frey K.G."/>
            <person name="Gunde-Cimerman N."/>
            <person name="Dugan L."/>
            <person name="Daly M.J."/>
        </authorList>
    </citation>
    <scope>NUCLEOTIDE SEQUENCE [LARGE SCALE GENOMIC DNA]</scope>
    <source>
        <strain evidence="6 7">MD1149</strain>
    </source>
</reference>
<evidence type="ECO:0000313" key="6">
    <source>
        <dbReference type="EMBL" id="POY76649.1"/>
    </source>
</evidence>
<keyword evidence="2 4" id="KW-0853">WD repeat</keyword>
<evidence type="ECO:0000256" key="4">
    <source>
        <dbReference type="PROSITE-ProRule" id="PRU00221"/>
    </source>
</evidence>